<dbReference type="SUPFAM" id="SSF46955">
    <property type="entry name" value="Putative DNA-binding domain"/>
    <property type="match status" value="1"/>
</dbReference>
<dbReference type="Pfam" id="PF00376">
    <property type="entry name" value="MerR"/>
    <property type="match status" value="1"/>
</dbReference>
<dbReference type="SMART" id="SM00422">
    <property type="entry name" value="HTH_MERR"/>
    <property type="match status" value="1"/>
</dbReference>
<sequence length="47" mass="5473">MNIKEAAKLAGISVRNLHHYDKIGLLVPTRNAWNDYRDYSDEDLDKL</sequence>
<name>A0A1K2HFB4_9LACT</name>
<protein>
    <submittedName>
        <fullName evidence="4">MerR family regulatory protein</fullName>
    </submittedName>
    <submittedName>
        <fullName evidence="3">MerR family transcriptional regulator</fullName>
    </submittedName>
</protein>
<evidence type="ECO:0000313" key="3">
    <source>
        <dbReference type="EMBL" id="PCS01696.1"/>
    </source>
</evidence>
<evidence type="ECO:0000313" key="5">
    <source>
        <dbReference type="Proteomes" id="UP000185655"/>
    </source>
</evidence>
<dbReference type="PANTHER" id="PTHR30204:SF90">
    <property type="entry name" value="HTH-TYPE TRANSCRIPTIONAL ACTIVATOR MTA"/>
    <property type="match status" value="1"/>
</dbReference>
<proteinExistence type="predicted"/>
<reference evidence="4 5" key="2">
    <citation type="submission" date="2016-11" db="EMBL/GenBank/DDBJ databases">
        <authorList>
            <person name="Jaros S."/>
            <person name="Januszkiewicz K."/>
            <person name="Wedrychowicz H."/>
        </authorList>
    </citation>
    <scope>NUCLEOTIDE SEQUENCE [LARGE SCALE GENOMIC DNA]</scope>
    <source>
        <strain evidence="4 5">DSM 22330</strain>
    </source>
</reference>
<dbReference type="Proteomes" id="UP000185655">
    <property type="component" value="Unassembled WGS sequence"/>
</dbReference>
<keyword evidence="1" id="KW-0238">DNA-binding</keyword>
<dbReference type="InterPro" id="IPR009061">
    <property type="entry name" value="DNA-bd_dom_put_sf"/>
</dbReference>
<keyword evidence="6" id="KW-1185">Reference proteome</keyword>
<dbReference type="Proteomes" id="UP000218979">
    <property type="component" value="Unassembled WGS sequence"/>
</dbReference>
<dbReference type="RefSeq" id="WP_084463471.1">
    <property type="nucleotide sequence ID" value="NZ_FPKS01000009.1"/>
</dbReference>
<gene>
    <name evidence="3" type="ORF">RR45_GL001070</name>
    <name evidence="4" type="ORF">SAMN02746068_01590</name>
</gene>
<dbReference type="InterPro" id="IPR000551">
    <property type="entry name" value="MerR-type_HTH_dom"/>
</dbReference>
<dbReference type="PROSITE" id="PS50937">
    <property type="entry name" value="HTH_MERR_2"/>
    <property type="match status" value="1"/>
</dbReference>
<organism evidence="4 5">
    <name type="scientific">Pseudolactococcus chungangensis CAU 28 = DSM 22330</name>
    <dbReference type="NCBI Taxonomy" id="1122154"/>
    <lineage>
        <taxon>Bacteria</taxon>
        <taxon>Bacillati</taxon>
        <taxon>Bacillota</taxon>
        <taxon>Bacilli</taxon>
        <taxon>Lactobacillales</taxon>
        <taxon>Streptococcaceae</taxon>
        <taxon>Pseudolactococcus</taxon>
    </lineage>
</organism>
<dbReference type="OrthoDB" id="9814833at2"/>
<reference evidence="3 6" key="1">
    <citation type="submission" date="2014-12" db="EMBL/GenBank/DDBJ databases">
        <title>Draft genome sequences of 10 type strains of Lactococcus.</title>
        <authorList>
            <person name="Sun Z."/>
            <person name="Zhong Z."/>
            <person name="Liu W."/>
            <person name="Zhang W."/>
            <person name="Zhang H."/>
        </authorList>
    </citation>
    <scope>NUCLEOTIDE SEQUENCE [LARGE SCALE GENOMIC DNA]</scope>
    <source>
        <strain evidence="3 6">DSM 22330</strain>
    </source>
</reference>
<dbReference type="InterPro" id="IPR047057">
    <property type="entry name" value="MerR_fam"/>
</dbReference>
<dbReference type="AlphaFoldDB" id="A0A1K2HFB4"/>
<dbReference type="PANTHER" id="PTHR30204">
    <property type="entry name" value="REDOX-CYCLING DRUG-SENSING TRANSCRIPTIONAL ACTIVATOR SOXR"/>
    <property type="match status" value="1"/>
</dbReference>
<dbReference type="EMBL" id="FPKS01000009">
    <property type="protein sequence ID" value="SFZ75528.1"/>
    <property type="molecule type" value="Genomic_DNA"/>
</dbReference>
<dbReference type="Gene3D" id="1.10.1660.10">
    <property type="match status" value="1"/>
</dbReference>
<evidence type="ECO:0000313" key="6">
    <source>
        <dbReference type="Proteomes" id="UP000218979"/>
    </source>
</evidence>
<dbReference type="EMBL" id="JXJT01000022">
    <property type="protein sequence ID" value="PCS01696.1"/>
    <property type="molecule type" value="Genomic_DNA"/>
</dbReference>
<accession>A0A1K2HFB4</accession>
<dbReference type="STRING" id="1122154.SAMN02746068_01590"/>
<feature type="domain" description="HTH merR-type" evidence="2">
    <location>
        <begin position="1"/>
        <end position="47"/>
    </location>
</feature>
<evidence type="ECO:0000313" key="4">
    <source>
        <dbReference type="EMBL" id="SFZ75528.1"/>
    </source>
</evidence>
<evidence type="ECO:0000256" key="1">
    <source>
        <dbReference type="ARBA" id="ARBA00023125"/>
    </source>
</evidence>
<dbReference type="GO" id="GO:0003700">
    <property type="term" value="F:DNA-binding transcription factor activity"/>
    <property type="evidence" value="ECO:0007669"/>
    <property type="project" value="InterPro"/>
</dbReference>
<dbReference type="PRINTS" id="PR00040">
    <property type="entry name" value="HTHMERR"/>
</dbReference>
<dbReference type="GO" id="GO:0003677">
    <property type="term" value="F:DNA binding"/>
    <property type="evidence" value="ECO:0007669"/>
    <property type="project" value="UniProtKB-KW"/>
</dbReference>
<evidence type="ECO:0000259" key="2">
    <source>
        <dbReference type="PROSITE" id="PS50937"/>
    </source>
</evidence>